<dbReference type="GO" id="GO:0061982">
    <property type="term" value="P:meiosis I cell cycle process"/>
    <property type="evidence" value="ECO:0007669"/>
    <property type="project" value="UniProtKB-ARBA"/>
</dbReference>
<dbReference type="Gene3D" id="3.40.50.300">
    <property type="entry name" value="P-loop containing nucleotide triphosphate hydrolases"/>
    <property type="match status" value="1"/>
</dbReference>
<reference evidence="10 11" key="3">
    <citation type="journal article" date="2017" name="G3 (Bethesda)">
        <title>Comparative analysis highlights variable genome content of wheat rusts and divergence of the mating loci.</title>
        <authorList>
            <person name="Cuomo C.A."/>
            <person name="Bakkeren G."/>
            <person name="Khalil H.B."/>
            <person name="Panwar V."/>
            <person name="Joly D."/>
            <person name="Linning R."/>
            <person name="Sakthikumar S."/>
            <person name="Song X."/>
            <person name="Adiconis X."/>
            <person name="Fan L."/>
            <person name="Goldberg J.M."/>
            <person name="Levin J.Z."/>
            <person name="Young S."/>
            <person name="Zeng Q."/>
            <person name="Anikster Y."/>
            <person name="Bruce M."/>
            <person name="Wang M."/>
            <person name="Yin C."/>
            <person name="McCallum B."/>
            <person name="Szabo L.J."/>
            <person name="Hulbert S."/>
            <person name="Chen X."/>
            <person name="Fellers J.P."/>
        </authorList>
    </citation>
    <scope>NUCLEOTIDE SEQUENCE</scope>
    <source>
        <strain evidence="10">isolate 1-1 / race 1 (BBBD)</strain>
        <strain evidence="11">Isolate 1-1 / race 1 (BBBD)</strain>
    </source>
</reference>
<feature type="compositionally biased region" description="Low complexity" evidence="7">
    <location>
        <begin position="305"/>
        <end position="318"/>
    </location>
</feature>
<protein>
    <submittedName>
        <fullName evidence="10">RECA_2 domain-containing protein</fullName>
    </submittedName>
</protein>
<dbReference type="Proteomes" id="UP000005240">
    <property type="component" value="Unassembled WGS sequence"/>
</dbReference>
<evidence type="ECO:0000313" key="9">
    <source>
        <dbReference type="EMBL" id="OAV94220.1"/>
    </source>
</evidence>
<organism evidence="9">
    <name type="scientific">Puccinia triticina (isolate 1-1 / race 1 (BBBD))</name>
    <name type="common">Brown leaf rust fungus</name>
    <dbReference type="NCBI Taxonomy" id="630390"/>
    <lineage>
        <taxon>Eukaryota</taxon>
        <taxon>Fungi</taxon>
        <taxon>Dikarya</taxon>
        <taxon>Basidiomycota</taxon>
        <taxon>Pucciniomycotina</taxon>
        <taxon>Pucciniomycetes</taxon>
        <taxon>Pucciniales</taxon>
        <taxon>Pucciniaceae</taxon>
        <taxon>Puccinia</taxon>
    </lineage>
</organism>
<keyword evidence="2" id="KW-0547">Nucleotide-binding</keyword>
<evidence type="ECO:0000256" key="6">
    <source>
        <dbReference type="ARBA" id="ARBA00023242"/>
    </source>
</evidence>
<gene>
    <name evidence="9" type="ORF">PTTG_00619</name>
</gene>
<evidence type="ECO:0000256" key="7">
    <source>
        <dbReference type="SAM" id="MobiDB-lite"/>
    </source>
</evidence>
<dbReference type="InterPro" id="IPR047348">
    <property type="entry name" value="XRCC3-like_C"/>
</dbReference>
<evidence type="ECO:0000256" key="1">
    <source>
        <dbReference type="ARBA" id="ARBA00004123"/>
    </source>
</evidence>
<dbReference type="GO" id="GO:0071140">
    <property type="term" value="P:resolution of mitotic recombination intermediates"/>
    <property type="evidence" value="ECO:0007669"/>
    <property type="project" value="TreeGrafter"/>
</dbReference>
<feature type="domain" description="RecA family profile 1" evidence="8">
    <location>
        <begin position="88"/>
        <end position="300"/>
    </location>
</feature>
<reference evidence="9" key="2">
    <citation type="submission" date="2016-05" db="EMBL/GenBank/DDBJ databases">
        <title>Comparative analysis highlights variable genome content of wheat rusts and divergence of the mating loci.</title>
        <authorList>
            <person name="Cuomo C.A."/>
            <person name="Bakkeren G."/>
            <person name="Szabo L."/>
            <person name="Khalil H."/>
            <person name="Joly D."/>
            <person name="Goldberg J."/>
            <person name="Young S."/>
            <person name="Zeng Q."/>
            <person name="Fellers J."/>
        </authorList>
    </citation>
    <scope>NUCLEOTIDE SEQUENCE [LARGE SCALE GENOMIC DNA]</scope>
    <source>
        <strain evidence="9">1-1 BBBD Race 1</strain>
    </source>
</reference>
<keyword evidence="5" id="KW-0234">DNA repair</keyword>
<evidence type="ECO:0000256" key="2">
    <source>
        <dbReference type="ARBA" id="ARBA00022741"/>
    </source>
</evidence>
<accession>A0A180GNC7</accession>
<dbReference type="EMBL" id="ADAS02000042">
    <property type="protein sequence ID" value="OAV94220.1"/>
    <property type="molecule type" value="Genomic_DNA"/>
</dbReference>
<proteinExistence type="predicted"/>
<dbReference type="GO" id="GO:0005524">
    <property type="term" value="F:ATP binding"/>
    <property type="evidence" value="ECO:0007669"/>
    <property type="project" value="UniProtKB-KW"/>
</dbReference>
<dbReference type="PANTHER" id="PTHR46487">
    <property type="entry name" value="DNA REPAIR PROTEIN XRCC3"/>
    <property type="match status" value="1"/>
</dbReference>
<dbReference type="AlphaFoldDB" id="A0A180GNC7"/>
<dbReference type="GO" id="GO:0000722">
    <property type="term" value="P:telomere maintenance via recombination"/>
    <property type="evidence" value="ECO:0007669"/>
    <property type="project" value="TreeGrafter"/>
</dbReference>
<dbReference type="EnsemblFungi" id="PTTG_00619-t43_1">
    <property type="protein sequence ID" value="PTTG_00619-t43_1-p1"/>
    <property type="gene ID" value="PTTG_00619"/>
</dbReference>
<reference evidence="9" key="1">
    <citation type="submission" date="2009-11" db="EMBL/GenBank/DDBJ databases">
        <authorList>
            <consortium name="The Broad Institute Genome Sequencing Platform"/>
            <person name="Ward D."/>
            <person name="Feldgarden M."/>
            <person name="Earl A."/>
            <person name="Young S.K."/>
            <person name="Zeng Q."/>
            <person name="Koehrsen M."/>
            <person name="Alvarado L."/>
            <person name="Berlin A."/>
            <person name="Bochicchio J."/>
            <person name="Borenstein D."/>
            <person name="Chapman S.B."/>
            <person name="Chen Z."/>
            <person name="Engels R."/>
            <person name="Freedman E."/>
            <person name="Gellesch M."/>
            <person name="Goldberg J."/>
            <person name="Griggs A."/>
            <person name="Gujja S."/>
            <person name="Heilman E."/>
            <person name="Heiman D."/>
            <person name="Hepburn T."/>
            <person name="Howarth C."/>
            <person name="Jen D."/>
            <person name="Larson L."/>
            <person name="Lewis B."/>
            <person name="Mehta T."/>
            <person name="Park D."/>
            <person name="Pearson M."/>
            <person name="Roberts A."/>
            <person name="Saif S."/>
            <person name="Shea T."/>
            <person name="Shenoy N."/>
            <person name="Sisk P."/>
            <person name="Stolte C."/>
            <person name="Sykes S."/>
            <person name="Thomson T."/>
            <person name="Walk T."/>
            <person name="White J."/>
            <person name="Yandava C."/>
            <person name="Izard J."/>
            <person name="Baranova O.V."/>
            <person name="Blanton J.M."/>
            <person name="Tanner A.C."/>
            <person name="Dewhirst F.E."/>
            <person name="Haas B."/>
            <person name="Nusbaum C."/>
            <person name="Birren B."/>
        </authorList>
    </citation>
    <scope>NUCLEOTIDE SEQUENCE [LARGE SCALE GENOMIC DNA]</scope>
    <source>
        <strain evidence="9">1-1 BBBD Race 1</strain>
    </source>
</reference>
<evidence type="ECO:0000256" key="3">
    <source>
        <dbReference type="ARBA" id="ARBA00022763"/>
    </source>
</evidence>
<sequence>MPLSEEPIHSLHVASPVISQLADFPARYSERLQRAGFTAASEIILISPESLKSQTGLSSEEVQDVYRRLSAICSPQVTTVSARLSAGEDGFITLGSADLDRVFGTIQRGIPAGLLTEIAGESACGKTCLSLQLSLNVQLPHALGGLLGGCIYLCTESAFPTVRLHQMASGLRARLDAIILASLPPETQETIQQLTVESMMENVHLTRVHNPQTLIHTIHYCLPIFLGRHSMPEEGSPARPIRLIVLDSIGAIFRADLEQSKQSSAKFRMTERAAEMNQVADGLKVLADRYRLAVVVVNQVSDVMAPPSSSSELALPRPHNTIVGRPSQPGSSGSAATAENDRKGSPNNSPASLPLPVSTPLSTPGSTPLPSLAPIPLLYHQQARHFTGQKVTQNRKEAALGIHWTNAINLRIMLNKLHSSLDPTTLLPQPLTHPQHDPQSHRVKLSNLGLREAVLVFSPLGKTALNPNQRGVQFVIHSRGIVSVNEFL</sequence>
<dbReference type="GO" id="GO:0090656">
    <property type="term" value="P:t-circle formation"/>
    <property type="evidence" value="ECO:0007669"/>
    <property type="project" value="TreeGrafter"/>
</dbReference>
<feature type="compositionally biased region" description="Low complexity" evidence="7">
    <location>
        <begin position="345"/>
        <end position="369"/>
    </location>
</feature>
<dbReference type="GO" id="GO:0005657">
    <property type="term" value="C:replication fork"/>
    <property type="evidence" value="ECO:0007669"/>
    <property type="project" value="TreeGrafter"/>
</dbReference>
<dbReference type="Pfam" id="PF08423">
    <property type="entry name" value="Rad51"/>
    <property type="match status" value="2"/>
</dbReference>
<keyword evidence="6" id="KW-0539">Nucleus</keyword>
<dbReference type="InterPro" id="IPR013632">
    <property type="entry name" value="Rad51_C"/>
</dbReference>
<dbReference type="OrthoDB" id="1861185at2759"/>
<dbReference type="PROSITE" id="PS50162">
    <property type="entry name" value="RECA_2"/>
    <property type="match status" value="1"/>
</dbReference>
<keyword evidence="3" id="KW-0227">DNA damage</keyword>
<feature type="region of interest" description="Disordered" evidence="7">
    <location>
        <begin position="304"/>
        <end position="369"/>
    </location>
</feature>
<evidence type="ECO:0000256" key="4">
    <source>
        <dbReference type="ARBA" id="ARBA00022840"/>
    </source>
</evidence>
<evidence type="ECO:0000259" key="8">
    <source>
        <dbReference type="PROSITE" id="PS50162"/>
    </source>
</evidence>
<dbReference type="SUPFAM" id="SSF52540">
    <property type="entry name" value="P-loop containing nucleoside triphosphate hydrolases"/>
    <property type="match status" value="1"/>
</dbReference>
<dbReference type="VEuPathDB" id="FungiDB:PTTG_00619"/>
<dbReference type="CDD" id="cd19491">
    <property type="entry name" value="XRCC3"/>
    <property type="match status" value="1"/>
</dbReference>
<evidence type="ECO:0000256" key="5">
    <source>
        <dbReference type="ARBA" id="ARBA00023204"/>
    </source>
</evidence>
<evidence type="ECO:0000313" key="10">
    <source>
        <dbReference type="EnsemblFungi" id="PTTG_00619-t43_1-p1"/>
    </source>
</evidence>
<dbReference type="GO" id="GO:0000400">
    <property type="term" value="F:four-way junction DNA binding"/>
    <property type="evidence" value="ECO:0007669"/>
    <property type="project" value="TreeGrafter"/>
</dbReference>
<dbReference type="GO" id="GO:0140664">
    <property type="term" value="F:ATP-dependent DNA damage sensor activity"/>
    <property type="evidence" value="ECO:0007669"/>
    <property type="project" value="InterPro"/>
</dbReference>
<keyword evidence="11" id="KW-1185">Reference proteome</keyword>
<dbReference type="PANTHER" id="PTHR46487:SF1">
    <property type="entry name" value="DNA REPAIR PROTEIN XRCC3"/>
    <property type="match status" value="1"/>
</dbReference>
<name>A0A180GNC7_PUCT1</name>
<dbReference type="STRING" id="630390.A0A180GNC7"/>
<feature type="compositionally biased region" description="Polar residues" evidence="7">
    <location>
        <begin position="328"/>
        <end position="337"/>
    </location>
</feature>
<reference evidence="10" key="4">
    <citation type="submission" date="2025-05" db="UniProtKB">
        <authorList>
            <consortium name="EnsemblFungi"/>
        </authorList>
    </citation>
    <scope>IDENTIFICATION</scope>
    <source>
        <strain evidence="10">isolate 1-1 / race 1 (BBBD)</strain>
    </source>
</reference>
<keyword evidence="4" id="KW-0067">ATP-binding</keyword>
<evidence type="ECO:0000313" key="11">
    <source>
        <dbReference type="Proteomes" id="UP000005240"/>
    </source>
</evidence>
<dbReference type="GO" id="GO:0033065">
    <property type="term" value="C:Rad51C-XRCC3 complex"/>
    <property type="evidence" value="ECO:0007669"/>
    <property type="project" value="TreeGrafter"/>
</dbReference>
<comment type="subcellular location">
    <subcellularLocation>
        <location evidence="1">Nucleus</location>
    </subcellularLocation>
</comment>
<dbReference type="InterPro" id="IPR020588">
    <property type="entry name" value="RecA_ATP-bd"/>
</dbReference>
<dbReference type="InterPro" id="IPR027417">
    <property type="entry name" value="P-loop_NTPase"/>
</dbReference>
<dbReference type="GO" id="GO:0045003">
    <property type="term" value="P:double-strand break repair via synthesis-dependent strand annealing"/>
    <property type="evidence" value="ECO:0007669"/>
    <property type="project" value="TreeGrafter"/>
</dbReference>